<dbReference type="Proteomes" id="UP001190700">
    <property type="component" value="Unassembled WGS sequence"/>
</dbReference>
<dbReference type="EMBL" id="LGRX02018737">
    <property type="protein sequence ID" value="KAK3259442.1"/>
    <property type="molecule type" value="Genomic_DNA"/>
</dbReference>
<keyword evidence="3" id="KW-1185">Reference proteome</keyword>
<feature type="region of interest" description="Disordered" evidence="1">
    <location>
        <begin position="67"/>
        <end position="259"/>
    </location>
</feature>
<protein>
    <submittedName>
        <fullName evidence="2">Uncharacterized protein</fullName>
    </submittedName>
</protein>
<accession>A0AAE0KSS1</accession>
<evidence type="ECO:0000313" key="3">
    <source>
        <dbReference type="Proteomes" id="UP001190700"/>
    </source>
</evidence>
<feature type="compositionally biased region" description="Basic and acidic residues" evidence="1">
    <location>
        <begin position="67"/>
        <end position="89"/>
    </location>
</feature>
<dbReference type="PANTHER" id="PTHR23313">
    <property type="entry name" value="TSEC1-RELATED"/>
    <property type="match status" value="1"/>
</dbReference>
<feature type="compositionally biased region" description="Basic and acidic residues" evidence="1">
    <location>
        <begin position="161"/>
        <end position="193"/>
    </location>
</feature>
<comment type="caution">
    <text evidence="2">The sequence shown here is derived from an EMBL/GenBank/DDBJ whole genome shotgun (WGS) entry which is preliminary data.</text>
</comment>
<sequence>MDQRPLSRESVDDIEAELHRRNAALDEQSVNHIAAANEAMRLQAERLPRAGIQEEDEVLLREVLEKAQLEREGEKNEQSGMSVKKDDFSRSASARAHNSKEETGAPRASSGRRKSSAVPSDERSLDQPLTLQQPNPKRSASAANSEAQGEAPGRLIKTRVKALEEDLKEASKQLEAKDKRLTETSKELKKMAEENAALQKKNKSLALEAEKSKRSFEDTKAALQVRERELQESRKEAERKDRGVKANETDTRSREVRLNRALEEVERYKSLLEEVREQSKGGSESYKQELDTLSKENKQ</sequence>
<name>A0AAE0KSS1_9CHLO</name>
<gene>
    <name evidence="2" type="ORF">CYMTET_31561</name>
</gene>
<dbReference type="AlphaFoldDB" id="A0AAE0KSS1"/>
<dbReference type="PANTHER" id="PTHR23313:SF0">
    <property type="entry name" value="TESTIS-EXPRESSED PROTEIN 9"/>
    <property type="match status" value="1"/>
</dbReference>
<feature type="compositionally biased region" description="Basic and acidic residues" evidence="1">
    <location>
        <begin position="208"/>
        <end position="259"/>
    </location>
</feature>
<evidence type="ECO:0000256" key="1">
    <source>
        <dbReference type="SAM" id="MobiDB-lite"/>
    </source>
</evidence>
<evidence type="ECO:0000313" key="2">
    <source>
        <dbReference type="EMBL" id="KAK3259442.1"/>
    </source>
</evidence>
<reference evidence="2 3" key="1">
    <citation type="journal article" date="2015" name="Genome Biol. Evol.">
        <title>Comparative Genomics of a Bacterivorous Green Alga Reveals Evolutionary Causalities and Consequences of Phago-Mixotrophic Mode of Nutrition.</title>
        <authorList>
            <person name="Burns J.A."/>
            <person name="Paasch A."/>
            <person name="Narechania A."/>
            <person name="Kim E."/>
        </authorList>
    </citation>
    <scope>NUCLEOTIDE SEQUENCE [LARGE SCALE GENOMIC DNA]</scope>
    <source>
        <strain evidence="2 3">PLY_AMNH</strain>
    </source>
</reference>
<feature type="region of interest" description="Disordered" evidence="1">
    <location>
        <begin position="275"/>
        <end position="299"/>
    </location>
</feature>
<feature type="compositionally biased region" description="Basic and acidic residues" evidence="1">
    <location>
        <begin position="286"/>
        <end position="299"/>
    </location>
</feature>
<feature type="compositionally biased region" description="Polar residues" evidence="1">
    <location>
        <begin position="127"/>
        <end position="147"/>
    </location>
</feature>
<proteinExistence type="predicted"/>
<dbReference type="SUPFAM" id="SSF57997">
    <property type="entry name" value="Tropomyosin"/>
    <property type="match status" value="1"/>
</dbReference>
<organism evidence="2 3">
    <name type="scientific">Cymbomonas tetramitiformis</name>
    <dbReference type="NCBI Taxonomy" id="36881"/>
    <lineage>
        <taxon>Eukaryota</taxon>
        <taxon>Viridiplantae</taxon>
        <taxon>Chlorophyta</taxon>
        <taxon>Pyramimonadophyceae</taxon>
        <taxon>Pyramimonadales</taxon>
        <taxon>Pyramimonadaceae</taxon>
        <taxon>Cymbomonas</taxon>
    </lineage>
</organism>